<keyword evidence="3 10" id="KW-0812">Transmembrane</keyword>
<evidence type="ECO:0000256" key="9">
    <source>
        <dbReference type="ARBA" id="ARBA00025191"/>
    </source>
</evidence>
<evidence type="ECO:0000256" key="1">
    <source>
        <dbReference type="ARBA" id="ARBA00004273"/>
    </source>
</evidence>
<dbReference type="InterPro" id="IPR012571">
    <property type="entry name" value="Mdm31/Mdm32"/>
</dbReference>
<evidence type="ECO:0000256" key="2">
    <source>
        <dbReference type="ARBA" id="ARBA00005687"/>
    </source>
</evidence>
<evidence type="ECO:0000256" key="4">
    <source>
        <dbReference type="ARBA" id="ARBA00022792"/>
    </source>
</evidence>
<keyword evidence="5" id="KW-0809">Transit peptide</keyword>
<dbReference type="Pfam" id="PF08118">
    <property type="entry name" value="MDM31_MDM32"/>
    <property type="match status" value="2"/>
</dbReference>
<reference evidence="12" key="1">
    <citation type="submission" date="2016-05" db="EMBL/GenBank/DDBJ databases">
        <title>Comparative genomics of biotechnologically important yeasts.</title>
        <authorList>
            <consortium name="DOE Joint Genome Institute"/>
            <person name="Riley R."/>
            <person name="Haridas S."/>
            <person name="Wolfe K.H."/>
            <person name="Lopes M.R."/>
            <person name="Hittinger C.T."/>
            <person name="Goker M."/>
            <person name="Salamov A."/>
            <person name="Wisecaver J."/>
            <person name="Long T.M."/>
            <person name="Aerts A.L."/>
            <person name="Barry K."/>
            <person name="Choi C."/>
            <person name="Clum A."/>
            <person name="Coughlan A.Y."/>
            <person name="Deshpande S."/>
            <person name="Douglass A.P."/>
            <person name="Hanson S.J."/>
            <person name="Klenk H.-P."/>
            <person name="Labutti K."/>
            <person name="Lapidus A."/>
            <person name="Lindquist E."/>
            <person name="Lipzen A."/>
            <person name="Meier-Kolthoff J.P."/>
            <person name="Ohm R.A."/>
            <person name="Otillar R.P."/>
            <person name="Pangilinan J."/>
            <person name="Peng Y."/>
            <person name="Rokas A."/>
            <person name="Rosa C.A."/>
            <person name="Scheuner C."/>
            <person name="Sibirny A.A."/>
            <person name="Slot J.C."/>
            <person name="Stielow J.B."/>
            <person name="Sun H."/>
            <person name="Kurtzman C.P."/>
            <person name="Blackwell M."/>
            <person name="Grigoriev I.V."/>
            <person name="Jeffries T.W."/>
        </authorList>
    </citation>
    <scope>NUCLEOTIDE SEQUENCE [LARGE SCALE GENOMIC DNA]</scope>
    <source>
        <strain evidence="12">NRRL Y-12698</strain>
    </source>
</reference>
<keyword evidence="7" id="KW-0496">Mitochondrion</keyword>
<evidence type="ECO:0000313" key="11">
    <source>
        <dbReference type="EMBL" id="ODQ81602.1"/>
    </source>
</evidence>
<protein>
    <recommendedName>
        <fullName evidence="13">Mitochondrial distribution and morphology protein 31</fullName>
    </recommendedName>
</protein>
<keyword evidence="12" id="KW-1185">Reference proteome</keyword>
<keyword evidence="6 10" id="KW-1133">Transmembrane helix</keyword>
<proteinExistence type="inferred from homology"/>
<dbReference type="GeneID" id="30144663"/>
<comment type="similarity">
    <text evidence="2">Belongs to the MDM31/MDM32 family.</text>
</comment>
<organism evidence="11 12">
    <name type="scientific">Babjeviella inositovora NRRL Y-12698</name>
    <dbReference type="NCBI Taxonomy" id="984486"/>
    <lineage>
        <taxon>Eukaryota</taxon>
        <taxon>Fungi</taxon>
        <taxon>Dikarya</taxon>
        <taxon>Ascomycota</taxon>
        <taxon>Saccharomycotina</taxon>
        <taxon>Pichiomycetes</taxon>
        <taxon>Serinales incertae sedis</taxon>
        <taxon>Babjeviella</taxon>
    </lineage>
</organism>
<evidence type="ECO:0000256" key="6">
    <source>
        <dbReference type="ARBA" id="ARBA00022989"/>
    </source>
</evidence>
<dbReference type="PANTHER" id="PTHR31068:SF0">
    <property type="entry name" value="MITOCHONDRIAL DISTRIBUTION AND MORPHOLOGY PROTEIN 31"/>
    <property type="match status" value="1"/>
</dbReference>
<dbReference type="GO" id="GO:0000001">
    <property type="term" value="P:mitochondrion inheritance"/>
    <property type="evidence" value="ECO:0007669"/>
    <property type="project" value="InterPro"/>
</dbReference>
<keyword evidence="8 10" id="KW-0472">Membrane</keyword>
<sequence>MASFFNQRVLSGLVRPHPHSLLRGHPHIYIGNSSLFRAGFASRSPLYTRSFTCIAFLRSKHETVEKSVASSPITPISPYSQSYLAKKVTKEELLLQADGFVERFKIRSKWFLIRNPTRPLNIDEYSAVFSWVLMGHVLWFVLGTTTFVSLLIYGFNVLVNNEEYTSMLSSAILAHGLHLKVTLQGKALPEWKNGMLSFNDLMVESLPETDPKMEFGIKIEKINLSLSFAKWSEGRGLIDAVEVFGLRGVVKTEKMPASGNSDEAYWLPKSYALNSVKINDSYVEIHHKDHQNEAEPMKISIYNCNLPQLRSEWMLLDFFNADNVSGVINGSMFTIHKRQSSTKATAFVNDVEEDNSPWKKITRLRIDSVDLSKFARFNWVKKGEAELICDIMLPNDDLLLGEHMSATELQAGITNHLYGFVENLKDLFHDEKHHSYEYDSNGNDALLTGGLPAPQQRQSAVPYVVIDVKFQFQDGLKVCLPSTLPENPHTHEPFVSHQDLRRIINYINHAQSTLNSSEAEYPAGEQESYFSALSPVVSNAANIPVSAFQDHPANSSLAFTFRVIARHDHLRNQTTIRDTGLVDLIVQEAYNEVVKSVDESNIDILQFKIESEKNYNYWNHSVFGSLLLVGLGWLN</sequence>
<dbReference type="Proteomes" id="UP000094336">
    <property type="component" value="Unassembled WGS sequence"/>
</dbReference>
<evidence type="ECO:0000256" key="3">
    <source>
        <dbReference type="ARBA" id="ARBA00022692"/>
    </source>
</evidence>
<dbReference type="GO" id="GO:0005743">
    <property type="term" value="C:mitochondrial inner membrane"/>
    <property type="evidence" value="ECO:0007669"/>
    <property type="project" value="UniProtKB-SubCell"/>
</dbReference>
<evidence type="ECO:0000256" key="5">
    <source>
        <dbReference type="ARBA" id="ARBA00022946"/>
    </source>
</evidence>
<dbReference type="GO" id="GO:0007005">
    <property type="term" value="P:mitochondrion organization"/>
    <property type="evidence" value="ECO:0007669"/>
    <property type="project" value="InterPro"/>
</dbReference>
<evidence type="ECO:0000313" key="12">
    <source>
        <dbReference type="Proteomes" id="UP000094336"/>
    </source>
</evidence>
<evidence type="ECO:0000256" key="8">
    <source>
        <dbReference type="ARBA" id="ARBA00023136"/>
    </source>
</evidence>
<dbReference type="EMBL" id="KV454427">
    <property type="protein sequence ID" value="ODQ81602.1"/>
    <property type="molecule type" value="Genomic_DNA"/>
</dbReference>
<comment type="function">
    <text evidence="9">Involved in the organization of the mitochondrial membranes and the global structure of the mitochondria. Also required for mitochondrial distribution and mobility as well as for the maintenance of mitochondrial DNA nucleoids structures.</text>
</comment>
<feature type="transmembrane region" description="Helical" evidence="10">
    <location>
        <begin position="128"/>
        <end position="155"/>
    </location>
</feature>
<dbReference type="RefSeq" id="XP_018986930.1">
    <property type="nucleotide sequence ID" value="XM_019126809.1"/>
</dbReference>
<comment type="subcellular location">
    <subcellularLocation>
        <location evidence="1">Mitochondrion inner membrane</location>
    </subcellularLocation>
</comment>
<evidence type="ECO:0000256" key="7">
    <source>
        <dbReference type="ARBA" id="ARBA00023128"/>
    </source>
</evidence>
<accession>A0A1E3QWZ7</accession>
<evidence type="ECO:0008006" key="13">
    <source>
        <dbReference type="Google" id="ProtNLM"/>
    </source>
</evidence>
<keyword evidence="4" id="KW-0999">Mitochondrion inner membrane</keyword>
<gene>
    <name evidence="11" type="ORF">BABINDRAFT_109207</name>
</gene>
<name>A0A1E3QWZ7_9ASCO</name>
<dbReference type="OrthoDB" id="17678at2759"/>
<dbReference type="AlphaFoldDB" id="A0A1E3QWZ7"/>
<evidence type="ECO:0000256" key="10">
    <source>
        <dbReference type="SAM" id="Phobius"/>
    </source>
</evidence>
<dbReference type="PANTHER" id="PTHR31068">
    <property type="entry name" value="MITOCHONDRIAL DISTRIBUTION AND MORPHOLOGY PROTEIN 31"/>
    <property type="match status" value="1"/>
</dbReference>